<dbReference type="Gene3D" id="3.30.1490.20">
    <property type="entry name" value="ATP-grasp fold, A domain"/>
    <property type="match status" value="1"/>
</dbReference>
<dbReference type="InterPro" id="IPR032875">
    <property type="entry name" value="Succ_CoA_lig_flav_dom"/>
</dbReference>
<dbReference type="InterPro" id="IPR000182">
    <property type="entry name" value="GNAT_dom"/>
</dbReference>
<dbReference type="Gene3D" id="3.40.50.261">
    <property type="entry name" value="Succinyl-CoA synthetase domains"/>
    <property type="match status" value="2"/>
</dbReference>
<gene>
    <name evidence="9" type="ORF">NUH88_21040</name>
</gene>
<dbReference type="InterPro" id="IPR016181">
    <property type="entry name" value="Acyl_CoA_acyltransferase"/>
</dbReference>
<dbReference type="InterPro" id="IPR003781">
    <property type="entry name" value="CoA-bd"/>
</dbReference>
<evidence type="ECO:0000256" key="4">
    <source>
        <dbReference type="ARBA" id="ARBA00022840"/>
    </source>
</evidence>
<evidence type="ECO:0000313" key="9">
    <source>
        <dbReference type="EMBL" id="UUX49861.1"/>
    </source>
</evidence>
<dbReference type="AlphaFoldDB" id="A0A9J7AWP4"/>
<dbReference type="PANTHER" id="PTHR43334">
    <property type="entry name" value="ACETATE--COA LIGASE [ADP-FORMING]"/>
    <property type="match status" value="1"/>
</dbReference>
<keyword evidence="2 9" id="KW-0436">Ligase</keyword>
<proteinExistence type="inferred from homology"/>
<dbReference type="RefSeq" id="WP_257768742.1">
    <property type="nucleotide sequence ID" value="NZ_CP102480.1"/>
</dbReference>
<dbReference type="PANTHER" id="PTHR43334:SF1">
    <property type="entry name" value="3-HYDROXYPROPIONATE--COA LIGASE [ADP-FORMING]"/>
    <property type="match status" value="1"/>
</dbReference>
<dbReference type="CDD" id="cd04301">
    <property type="entry name" value="NAT_SF"/>
    <property type="match status" value="1"/>
</dbReference>
<dbReference type="GO" id="GO:0016747">
    <property type="term" value="F:acyltransferase activity, transferring groups other than amino-acyl groups"/>
    <property type="evidence" value="ECO:0007669"/>
    <property type="project" value="InterPro"/>
</dbReference>
<dbReference type="Pfam" id="PF13607">
    <property type="entry name" value="Succ_CoA_lig"/>
    <property type="match status" value="1"/>
</dbReference>
<evidence type="ECO:0000256" key="2">
    <source>
        <dbReference type="ARBA" id="ARBA00022598"/>
    </source>
</evidence>
<dbReference type="Gene3D" id="3.40.630.30">
    <property type="match status" value="1"/>
</dbReference>
<dbReference type="PROSITE" id="PS50975">
    <property type="entry name" value="ATP_GRASP"/>
    <property type="match status" value="1"/>
</dbReference>
<evidence type="ECO:0000313" key="10">
    <source>
        <dbReference type="Proteomes" id="UP001060336"/>
    </source>
</evidence>
<reference evidence="9" key="1">
    <citation type="submission" date="2022-08" db="EMBL/GenBank/DDBJ databases">
        <title>Nisaea acidiphila sp. nov., isolated from a marine algal debris and emended description of the genus Nisaea Urios et al. 2008.</title>
        <authorList>
            <person name="Kwon K."/>
        </authorList>
    </citation>
    <scope>NUCLEOTIDE SEQUENCE</scope>
    <source>
        <strain evidence="9">MEBiC11861</strain>
    </source>
</reference>
<dbReference type="SUPFAM" id="SSF56059">
    <property type="entry name" value="Glutathione synthetase ATP-binding domain-like"/>
    <property type="match status" value="1"/>
</dbReference>
<dbReference type="Gene3D" id="3.40.50.720">
    <property type="entry name" value="NAD(P)-binding Rossmann-like Domain"/>
    <property type="match status" value="1"/>
</dbReference>
<dbReference type="PROSITE" id="PS51186">
    <property type="entry name" value="GNAT"/>
    <property type="match status" value="1"/>
</dbReference>
<evidence type="ECO:0000259" key="7">
    <source>
        <dbReference type="PROSITE" id="PS50975"/>
    </source>
</evidence>
<dbReference type="GO" id="GO:0006099">
    <property type="term" value="P:tricarboxylic acid cycle"/>
    <property type="evidence" value="ECO:0007669"/>
    <property type="project" value="UniProtKB-KW"/>
</dbReference>
<dbReference type="GO" id="GO:0005524">
    <property type="term" value="F:ATP binding"/>
    <property type="evidence" value="ECO:0007669"/>
    <property type="project" value="UniProtKB-UniRule"/>
</dbReference>
<dbReference type="InterPro" id="IPR043938">
    <property type="entry name" value="Ligase_CoA_dom"/>
</dbReference>
<dbReference type="EMBL" id="CP102480">
    <property type="protein sequence ID" value="UUX49861.1"/>
    <property type="molecule type" value="Genomic_DNA"/>
</dbReference>
<keyword evidence="3 6" id="KW-0547">Nucleotide-binding</keyword>
<dbReference type="InterPro" id="IPR013815">
    <property type="entry name" value="ATP_grasp_subdomain_1"/>
</dbReference>
<protein>
    <submittedName>
        <fullName evidence="9">Bifunctional acetate--CoA ligase family protein/GNAT family N-acetyltransferase</fullName>
    </submittedName>
</protein>
<dbReference type="Proteomes" id="UP001060336">
    <property type="component" value="Chromosome"/>
</dbReference>
<dbReference type="SUPFAM" id="SSF55729">
    <property type="entry name" value="Acyl-CoA N-acyltransferases (Nat)"/>
    <property type="match status" value="1"/>
</dbReference>
<name>A0A9J7AWP4_9PROT</name>
<evidence type="ECO:0000256" key="5">
    <source>
        <dbReference type="ARBA" id="ARBA00060888"/>
    </source>
</evidence>
<dbReference type="KEGG" id="naci:NUH88_21040"/>
<dbReference type="GO" id="GO:0043758">
    <property type="term" value="F:acetate-CoA ligase (ADP-forming) activity"/>
    <property type="evidence" value="ECO:0007669"/>
    <property type="project" value="InterPro"/>
</dbReference>
<accession>A0A9J7AWP4</accession>
<comment type="similarity">
    <text evidence="5">In the N-terminal section; belongs to the acetate CoA ligase alpha subunit family.</text>
</comment>
<dbReference type="Gene3D" id="3.30.470.20">
    <property type="entry name" value="ATP-grasp fold, B domain"/>
    <property type="match status" value="1"/>
</dbReference>
<dbReference type="SUPFAM" id="SSF51735">
    <property type="entry name" value="NAD(P)-binding Rossmann-fold domains"/>
    <property type="match status" value="1"/>
</dbReference>
<dbReference type="InterPro" id="IPR016102">
    <property type="entry name" value="Succinyl-CoA_synth-like"/>
</dbReference>
<organism evidence="9 10">
    <name type="scientific">Nisaea acidiphila</name>
    <dbReference type="NCBI Taxonomy" id="1862145"/>
    <lineage>
        <taxon>Bacteria</taxon>
        <taxon>Pseudomonadati</taxon>
        <taxon>Pseudomonadota</taxon>
        <taxon>Alphaproteobacteria</taxon>
        <taxon>Rhodospirillales</taxon>
        <taxon>Thalassobaculaceae</taxon>
        <taxon>Nisaea</taxon>
    </lineage>
</organism>
<dbReference type="Pfam" id="PF13549">
    <property type="entry name" value="ATP-grasp_5"/>
    <property type="match status" value="1"/>
</dbReference>
<dbReference type="SUPFAM" id="SSF52210">
    <property type="entry name" value="Succinyl-CoA synthetase domains"/>
    <property type="match status" value="2"/>
</dbReference>
<evidence type="ECO:0000256" key="3">
    <source>
        <dbReference type="ARBA" id="ARBA00022741"/>
    </source>
</evidence>
<dbReference type="SMART" id="SM00881">
    <property type="entry name" value="CoA_binding"/>
    <property type="match status" value="1"/>
</dbReference>
<evidence type="ECO:0000256" key="6">
    <source>
        <dbReference type="PROSITE-ProRule" id="PRU00409"/>
    </source>
</evidence>
<sequence length="891" mass="96015">MSIRNLDKLFQPKSVAIIGASNREQSVGKVLSRNLLGDAFDGPVLPVNPHENAIGSTLCYRSIGSLPMVPDLAVICTPAVTVPTVLEELAANGTRAAVVVTAGFGEGDGEGADLAQEIKRIKSQYPLRVVGPNCVGIMVPPIGLNASFLHVQPPAGNLAFVTQSGAVASAVVDHAAHHNIGFSHVVSLGNMTDVDFGDMLDYLVADPNTKAILLYIESISSPRKFMSAARAAARNKPVIAIKSGRNEAAAKAAASHTGALAGSDAVYHAAFRRAGILRVYDLLELFDAVNTLGTGMKATGDRLAIITNGGGLGVLATETLIEQGGRLADLAPETVEALNGKLPHTWSRGNPVDIIGDAPPERYEAALEEVVKDPNVDAVLVLNCPTAIADSVMAAEKVRQIVSNKPRVPVLTNWVGEGAQEKAKRAFYESAIPSYNTPNQAVSGFMHLVRYKRRRDLLMQTPPSMPEGYHPETEKARGIINRALGEKREWLSEPEAKDVLDAYGIPVVETVIAKDPEEAGLAAVELGNHVVLKILSHDITHKSDVGGVRLDLTGRQQVVNAADEMLRTVKSVNPEARIEGFAVQRMATMPHAEELIIGITTDAVFGPVILFGKGGVEVEVAADSSIALPPLNIPLAQDLVQRTRVWSLLQGFRNRPAAAVEELYTALVKLSQIAMDFPEIRELDVNPLYINDHGILALDARIRVQKEADAVPVAIEPYPKHLERHISLDNGLALNVRPIRPEDEPALLQLIAKSSQDDLRRRFFAPVKTLPHETAARLTQIDYDREMALVAESHGEILGVARLTADPHFETCEFAALVRTDQQGQGLGRRLMGDLIRHAHSRGLKKMIGYVMAENKAMLALCRDLGFTEAAAPDDVSTRLVTLEIARDRAA</sequence>
<keyword evidence="4 6" id="KW-0067">ATP-binding</keyword>
<dbReference type="InterPro" id="IPR011761">
    <property type="entry name" value="ATP-grasp"/>
</dbReference>
<feature type="domain" description="N-acetyltransferase" evidence="8">
    <location>
        <begin position="734"/>
        <end position="890"/>
    </location>
</feature>
<dbReference type="Pfam" id="PF19045">
    <property type="entry name" value="Ligase_CoA_2"/>
    <property type="match status" value="1"/>
</dbReference>
<keyword evidence="10" id="KW-1185">Reference proteome</keyword>
<dbReference type="InterPro" id="IPR036291">
    <property type="entry name" value="NAD(P)-bd_dom_sf"/>
</dbReference>
<dbReference type="GO" id="GO:0046872">
    <property type="term" value="F:metal ion binding"/>
    <property type="evidence" value="ECO:0007669"/>
    <property type="project" value="InterPro"/>
</dbReference>
<evidence type="ECO:0000256" key="1">
    <source>
        <dbReference type="ARBA" id="ARBA00022532"/>
    </source>
</evidence>
<dbReference type="InterPro" id="IPR051538">
    <property type="entry name" value="Acyl-CoA_Synth/Transferase"/>
</dbReference>
<feature type="domain" description="ATP-grasp" evidence="7">
    <location>
        <begin position="497"/>
        <end position="533"/>
    </location>
</feature>
<dbReference type="FunFam" id="3.30.1490.20:FF:000020">
    <property type="entry name" value="Protein lysine acetyltransferase"/>
    <property type="match status" value="1"/>
</dbReference>
<evidence type="ECO:0000259" key="8">
    <source>
        <dbReference type="PROSITE" id="PS51186"/>
    </source>
</evidence>
<keyword evidence="1" id="KW-0816">Tricarboxylic acid cycle</keyword>
<dbReference type="Pfam" id="PF00583">
    <property type="entry name" value="Acetyltransf_1"/>
    <property type="match status" value="1"/>
</dbReference>
<dbReference type="Pfam" id="PF13380">
    <property type="entry name" value="CoA_binding_2"/>
    <property type="match status" value="1"/>
</dbReference>